<dbReference type="EMBL" id="PYAX01000002">
    <property type="protein sequence ID" value="PSL57564.1"/>
    <property type="molecule type" value="Genomic_DNA"/>
</dbReference>
<dbReference type="RefSeq" id="WP_073893138.1">
    <property type="nucleotide sequence ID" value="NZ_JBHXUE010000074.1"/>
</dbReference>
<dbReference type="InterPro" id="IPR036390">
    <property type="entry name" value="WH_DNA-bd_sf"/>
</dbReference>
<evidence type="ECO:0000313" key="5">
    <source>
        <dbReference type="EMBL" id="PSL57564.1"/>
    </source>
</evidence>
<dbReference type="PRINTS" id="PR00598">
    <property type="entry name" value="HTHMARR"/>
</dbReference>
<evidence type="ECO:0000256" key="2">
    <source>
        <dbReference type="ARBA" id="ARBA00023125"/>
    </source>
</evidence>
<reference evidence="5 6" key="1">
    <citation type="submission" date="2018-03" db="EMBL/GenBank/DDBJ databases">
        <title>Genomic Encyclopedia of Type Strains, Phase III (KMG-III): the genomes of soil and plant-associated and newly described type strains.</title>
        <authorList>
            <person name="Whitman W."/>
        </authorList>
    </citation>
    <scope>NUCLEOTIDE SEQUENCE [LARGE SCALE GENOMIC DNA]</scope>
    <source>
        <strain evidence="5 6">CGMCC 4.7097</strain>
    </source>
</reference>
<dbReference type="PROSITE" id="PS01117">
    <property type="entry name" value="HTH_MARR_1"/>
    <property type="match status" value="1"/>
</dbReference>
<keyword evidence="6" id="KW-1185">Reference proteome</keyword>
<dbReference type="GO" id="GO:0003700">
    <property type="term" value="F:DNA-binding transcription factor activity"/>
    <property type="evidence" value="ECO:0007669"/>
    <property type="project" value="InterPro"/>
</dbReference>
<dbReference type="GO" id="GO:0006950">
    <property type="term" value="P:response to stress"/>
    <property type="evidence" value="ECO:0007669"/>
    <property type="project" value="TreeGrafter"/>
</dbReference>
<sequence>MADAVDLVLAQWSVQRPDVDTSPMAVLARVTRLARLLERELREFVGRFDLEPGEFDVLTTLRRAGSAHGMTAGAFLSASLVTAGAITNRIDRMEAKGLVERVPDAADRRVVRIKLTDRGAELVDGMLAEHMRHYARLLEPLDDDTRTVVADALRTLLEQCE</sequence>
<proteinExistence type="predicted"/>
<dbReference type="PANTHER" id="PTHR33164:SF104">
    <property type="entry name" value="TRANSCRIPTIONAL REGULATORY PROTEIN"/>
    <property type="match status" value="1"/>
</dbReference>
<dbReference type="OrthoDB" id="3237509at2"/>
<keyword evidence="2 5" id="KW-0238">DNA-binding</keyword>
<gene>
    <name evidence="5" type="ORF">B0I31_102543</name>
</gene>
<dbReference type="PROSITE" id="PS50995">
    <property type="entry name" value="HTH_MARR_2"/>
    <property type="match status" value="1"/>
</dbReference>
<evidence type="ECO:0000256" key="1">
    <source>
        <dbReference type="ARBA" id="ARBA00023015"/>
    </source>
</evidence>
<accession>A0A2P8IGJ7</accession>
<keyword evidence="3" id="KW-0804">Transcription</keyword>
<evidence type="ECO:0000313" key="6">
    <source>
        <dbReference type="Proteomes" id="UP000241118"/>
    </source>
</evidence>
<dbReference type="Pfam" id="PF12802">
    <property type="entry name" value="MarR_2"/>
    <property type="match status" value="1"/>
</dbReference>
<evidence type="ECO:0000256" key="3">
    <source>
        <dbReference type="ARBA" id="ARBA00023163"/>
    </source>
</evidence>
<name>A0A2P8IGJ7_SACCR</name>
<dbReference type="AlphaFoldDB" id="A0A2P8IGJ7"/>
<dbReference type="SMART" id="SM00347">
    <property type="entry name" value="HTH_MARR"/>
    <property type="match status" value="1"/>
</dbReference>
<dbReference type="InterPro" id="IPR039422">
    <property type="entry name" value="MarR/SlyA-like"/>
</dbReference>
<feature type="domain" description="HTH marR-type" evidence="4">
    <location>
        <begin position="23"/>
        <end position="161"/>
    </location>
</feature>
<comment type="caution">
    <text evidence="5">The sequence shown here is derived from an EMBL/GenBank/DDBJ whole genome shotgun (WGS) entry which is preliminary data.</text>
</comment>
<dbReference type="Gene3D" id="1.10.10.10">
    <property type="entry name" value="Winged helix-like DNA-binding domain superfamily/Winged helix DNA-binding domain"/>
    <property type="match status" value="1"/>
</dbReference>
<dbReference type="GO" id="GO:0003677">
    <property type="term" value="F:DNA binding"/>
    <property type="evidence" value="ECO:0007669"/>
    <property type="project" value="UniProtKB-KW"/>
</dbReference>
<dbReference type="InterPro" id="IPR000835">
    <property type="entry name" value="HTH_MarR-typ"/>
</dbReference>
<keyword evidence="1" id="KW-0805">Transcription regulation</keyword>
<dbReference type="Proteomes" id="UP000241118">
    <property type="component" value="Unassembled WGS sequence"/>
</dbReference>
<protein>
    <submittedName>
        <fullName evidence="5">DNA-binding MarR family transcriptional regulator</fullName>
    </submittedName>
</protein>
<organism evidence="5 6">
    <name type="scientific">Saccharothrix carnea</name>
    <dbReference type="NCBI Taxonomy" id="1280637"/>
    <lineage>
        <taxon>Bacteria</taxon>
        <taxon>Bacillati</taxon>
        <taxon>Actinomycetota</taxon>
        <taxon>Actinomycetes</taxon>
        <taxon>Pseudonocardiales</taxon>
        <taxon>Pseudonocardiaceae</taxon>
        <taxon>Saccharothrix</taxon>
    </lineage>
</organism>
<evidence type="ECO:0000259" key="4">
    <source>
        <dbReference type="PROSITE" id="PS50995"/>
    </source>
</evidence>
<dbReference type="InterPro" id="IPR036388">
    <property type="entry name" value="WH-like_DNA-bd_sf"/>
</dbReference>
<dbReference type="SUPFAM" id="SSF46785">
    <property type="entry name" value="Winged helix' DNA-binding domain"/>
    <property type="match status" value="1"/>
</dbReference>
<dbReference type="InterPro" id="IPR023187">
    <property type="entry name" value="Tscrpt_reg_MarR-type_CS"/>
</dbReference>
<dbReference type="PANTHER" id="PTHR33164">
    <property type="entry name" value="TRANSCRIPTIONAL REGULATOR, MARR FAMILY"/>
    <property type="match status" value="1"/>
</dbReference>